<evidence type="ECO:0000313" key="2">
    <source>
        <dbReference type="EMBL" id="KAG7092803.1"/>
    </source>
</evidence>
<feature type="region of interest" description="Disordered" evidence="1">
    <location>
        <begin position="17"/>
        <end position="39"/>
    </location>
</feature>
<dbReference type="RefSeq" id="XP_043009273.1">
    <property type="nucleotide sequence ID" value="XM_043153987.1"/>
</dbReference>
<dbReference type="Proteomes" id="UP001049176">
    <property type="component" value="Chromosome 5"/>
</dbReference>
<dbReference type="KEGG" id="more:E1B28_009120"/>
<evidence type="ECO:0000313" key="3">
    <source>
        <dbReference type="Proteomes" id="UP001049176"/>
    </source>
</evidence>
<comment type="caution">
    <text evidence="2">The sequence shown here is derived from an EMBL/GenBank/DDBJ whole genome shotgun (WGS) entry which is preliminary data.</text>
</comment>
<dbReference type="EMBL" id="CM032185">
    <property type="protein sequence ID" value="KAG7092803.1"/>
    <property type="molecule type" value="Genomic_DNA"/>
</dbReference>
<keyword evidence="3" id="KW-1185">Reference proteome</keyword>
<dbReference type="GeneID" id="66078196"/>
<feature type="compositionally biased region" description="Polar residues" evidence="1">
    <location>
        <begin position="22"/>
        <end position="31"/>
    </location>
</feature>
<proteinExistence type="predicted"/>
<accession>A0A9P7S1E6</accession>
<evidence type="ECO:0000256" key="1">
    <source>
        <dbReference type="SAM" id="MobiDB-lite"/>
    </source>
</evidence>
<dbReference type="AlphaFoldDB" id="A0A9P7S1E6"/>
<reference evidence="2" key="1">
    <citation type="journal article" date="2021" name="Genome Biol. Evol.">
        <title>The assembled and annotated genome of the fairy-ring fungus Marasmius oreades.</title>
        <authorList>
            <person name="Hiltunen M."/>
            <person name="Ament-Velasquez S.L."/>
            <person name="Johannesson H."/>
        </authorList>
    </citation>
    <scope>NUCLEOTIDE SEQUENCE</scope>
    <source>
        <strain evidence="2">03SP1</strain>
    </source>
</reference>
<gene>
    <name evidence="2" type="ORF">E1B28_009120</name>
</gene>
<dbReference type="OrthoDB" id="6513042at2759"/>
<sequence length="213" mass="23948">MFRKVVLATPEEIAASLEDNQHASPINGTESTKSKSKVAGTFSDPVSRILRNRVQGYLFPYVDPDSSKDPEMDNIFSKYQDELRYICATHTLSNTPGVTLLEAEVVTGTILAKCSQNRWRKDRMFRMKTHASTLVKEVARILSTCPDRDLDDRGQALYTLERAWWAWDFSLKRAVLSGAREGFGGHSFGLIAVDCILKALEELGRMENQTDAK</sequence>
<name>A0A9P7S1E6_9AGAR</name>
<organism evidence="2 3">
    <name type="scientific">Marasmius oreades</name>
    <name type="common">fairy-ring Marasmius</name>
    <dbReference type="NCBI Taxonomy" id="181124"/>
    <lineage>
        <taxon>Eukaryota</taxon>
        <taxon>Fungi</taxon>
        <taxon>Dikarya</taxon>
        <taxon>Basidiomycota</taxon>
        <taxon>Agaricomycotina</taxon>
        <taxon>Agaricomycetes</taxon>
        <taxon>Agaricomycetidae</taxon>
        <taxon>Agaricales</taxon>
        <taxon>Marasmiineae</taxon>
        <taxon>Marasmiaceae</taxon>
        <taxon>Marasmius</taxon>
    </lineage>
</organism>
<protein>
    <submittedName>
        <fullName evidence="2">Uncharacterized protein</fullName>
    </submittedName>
</protein>